<accession>A0A1I1GBC9</accession>
<dbReference type="AlphaFoldDB" id="A0A1I1GBC9"/>
<protein>
    <submittedName>
        <fullName evidence="1">Uncharacterized protein</fullName>
    </submittedName>
</protein>
<dbReference type="STRING" id="623281.SAMN05421747_10493"/>
<gene>
    <name evidence="1" type="ORF">SAMN05421747_10493</name>
</gene>
<evidence type="ECO:0000313" key="2">
    <source>
        <dbReference type="Proteomes" id="UP000199577"/>
    </source>
</evidence>
<evidence type="ECO:0000313" key="1">
    <source>
        <dbReference type="EMBL" id="SFC09029.1"/>
    </source>
</evidence>
<sequence length="68" mass="7932">MTGQPEVPRVFSTRIQPLPDPPSIQTEHLVFGRTVSSVTFLIRNCFSQILFIILDTDMRKNMLFWAFF</sequence>
<name>A0A1I1GBC9_9SPHI</name>
<proteinExistence type="predicted"/>
<dbReference type="Proteomes" id="UP000199577">
    <property type="component" value="Unassembled WGS sequence"/>
</dbReference>
<organism evidence="1 2">
    <name type="scientific">Parapedobacter composti</name>
    <dbReference type="NCBI Taxonomy" id="623281"/>
    <lineage>
        <taxon>Bacteria</taxon>
        <taxon>Pseudomonadati</taxon>
        <taxon>Bacteroidota</taxon>
        <taxon>Sphingobacteriia</taxon>
        <taxon>Sphingobacteriales</taxon>
        <taxon>Sphingobacteriaceae</taxon>
        <taxon>Parapedobacter</taxon>
    </lineage>
</organism>
<reference evidence="1 2" key="1">
    <citation type="submission" date="2016-10" db="EMBL/GenBank/DDBJ databases">
        <authorList>
            <person name="de Groot N.N."/>
        </authorList>
    </citation>
    <scope>NUCLEOTIDE SEQUENCE [LARGE SCALE GENOMIC DNA]</scope>
    <source>
        <strain evidence="1 2">DSM 22900</strain>
    </source>
</reference>
<keyword evidence="2" id="KW-1185">Reference proteome</keyword>
<dbReference type="EMBL" id="FOLL01000004">
    <property type="protein sequence ID" value="SFC09029.1"/>
    <property type="molecule type" value="Genomic_DNA"/>
</dbReference>